<feature type="transmembrane region" description="Helical" evidence="1">
    <location>
        <begin position="6"/>
        <end position="27"/>
    </location>
</feature>
<reference evidence="2 3" key="1">
    <citation type="submission" date="2018-12" db="EMBL/GenBank/DDBJ databases">
        <authorList>
            <consortium name="Pathogen Informatics"/>
        </authorList>
    </citation>
    <scope>NUCLEOTIDE SEQUENCE [LARGE SCALE GENOMIC DNA]</scope>
    <source>
        <strain evidence="2 3">NCTC9695</strain>
    </source>
</reference>
<dbReference type="SUPFAM" id="SSF161070">
    <property type="entry name" value="SNF-like"/>
    <property type="match status" value="1"/>
</dbReference>
<dbReference type="EMBL" id="LR134182">
    <property type="protein sequence ID" value="VEB45786.1"/>
    <property type="molecule type" value="Genomic_DNA"/>
</dbReference>
<name>A0A3S4HMM0_CHRVL</name>
<keyword evidence="1" id="KW-0472">Membrane</keyword>
<dbReference type="Proteomes" id="UP000275777">
    <property type="component" value="Chromosome"/>
</dbReference>
<dbReference type="InterPro" id="IPR037272">
    <property type="entry name" value="SNS_sf"/>
</dbReference>
<keyword evidence="1" id="KW-1133">Transmembrane helix</keyword>
<evidence type="ECO:0000256" key="1">
    <source>
        <dbReference type="SAM" id="Phobius"/>
    </source>
</evidence>
<evidence type="ECO:0000313" key="3">
    <source>
        <dbReference type="Proteomes" id="UP000275777"/>
    </source>
</evidence>
<accession>A0A3S4HMM0</accession>
<protein>
    <submittedName>
        <fullName evidence="2">Uncharacterized protein</fullName>
    </submittedName>
</protein>
<proteinExistence type="predicted"/>
<keyword evidence="1" id="KW-0812">Transmembrane</keyword>
<organism evidence="2 3">
    <name type="scientific">Chromobacterium violaceum</name>
    <dbReference type="NCBI Taxonomy" id="536"/>
    <lineage>
        <taxon>Bacteria</taxon>
        <taxon>Pseudomonadati</taxon>
        <taxon>Pseudomonadota</taxon>
        <taxon>Betaproteobacteria</taxon>
        <taxon>Neisseriales</taxon>
        <taxon>Chromobacteriaceae</taxon>
        <taxon>Chromobacterium</taxon>
    </lineage>
</organism>
<gene>
    <name evidence="2" type="ORF">NCTC9695_06318</name>
</gene>
<dbReference type="AlphaFoldDB" id="A0A3S4HMM0"/>
<evidence type="ECO:0000313" key="2">
    <source>
        <dbReference type="EMBL" id="VEB45786.1"/>
    </source>
</evidence>
<sequence>MLVEALGLACFSLSVGAGCMLAYGSYLGRAPGSATRRCG</sequence>